<dbReference type="KEGG" id="cbar:PATL70BA_3244"/>
<evidence type="ECO:0000313" key="4">
    <source>
        <dbReference type="Proteomes" id="UP000279029"/>
    </source>
</evidence>
<gene>
    <name evidence="3" type="ORF">PATL70BA_3244</name>
</gene>
<feature type="domain" description="VanZ-like" evidence="2">
    <location>
        <begin position="15"/>
        <end position="144"/>
    </location>
</feature>
<feature type="transmembrane region" description="Helical" evidence="1">
    <location>
        <begin position="12"/>
        <end position="34"/>
    </location>
</feature>
<evidence type="ECO:0000313" key="3">
    <source>
        <dbReference type="EMBL" id="VDN49168.1"/>
    </source>
</evidence>
<organism evidence="3 4">
    <name type="scientific">Petrocella atlantisensis</name>
    <dbReference type="NCBI Taxonomy" id="2173034"/>
    <lineage>
        <taxon>Bacteria</taxon>
        <taxon>Bacillati</taxon>
        <taxon>Bacillota</taxon>
        <taxon>Clostridia</taxon>
        <taxon>Lachnospirales</taxon>
        <taxon>Vallitaleaceae</taxon>
        <taxon>Petrocella</taxon>
    </lineage>
</organism>
<sequence>MQHRKMDRSKSLKVFLLMMYLAFISYFGFISKIAGRTQLHKNKLNLIPFNTVLQYFSFSDMSDLLNFVINIFGNLIVFMPVGMFIPVFFGNRIWSSRISYVLIIGFLFSLGVESTQLIMSVGVFDVDDLLLNTVGALIGWYLYRHIWKVGNNC</sequence>
<feature type="transmembrane region" description="Helical" evidence="1">
    <location>
        <begin position="67"/>
        <end position="89"/>
    </location>
</feature>
<dbReference type="Pfam" id="PF04892">
    <property type="entry name" value="VanZ"/>
    <property type="match status" value="1"/>
</dbReference>
<reference evidence="3 4" key="1">
    <citation type="submission" date="2018-09" db="EMBL/GenBank/DDBJ databases">
        <authorList>
            <person name="Postec A."/>
        </authorList>
    </citation>
    <scope>NUCLEOTIDE SEQUENCE [LARGE SCALE GENOMIC DNA]</scope>
    <source>
        <strain evidence="3">70B-A</strain>
    </source>
</reference>
<evidence type="ECO:0000256" key="1">
    <source>
        <dbReference type="SAM" id="Phobius"/>
    </source>
</evidence>
<proteinExistence type="predicted"/>
<evidence type="ECO:0000259" key="2">
    <source>
        <dbReference type="Pfam" id="PF04892"/>
    </source>
</evidence>
<accession>A0A3P7PJN2</accession>
<dbReference type="PANTHER" id="PTHR36834">
    <property type="entry name" value="MEMBRANE PROTEIN-RELATED"/>
    <property type="match status" value="1"/>
</dbReference>
<dbReference type="RefSeq" id="WP_172596285.1">
    <property type="nucleotide sequence ID" value="NZ_LR130778.1"/>
</dbReference>
<keyword evidence="1" id="KW-0472">Membrane</keyword>
<feature type="transmembrane region" description="Helical" evidence="1">
    <location>
        <begin position="129"/>
        <end position="147"/>
    </location>
</feature>
<dbReference type="AlphaFoldDB" id="A0A3P7PJN2"/>
<keyword evidence="4" id="KW-1185">Reference proteome</keyword>
<dbReference type="PANTHER" id="PTHR36834:SF1">
    <property type="entry name" value="INTEGRAL MEMBRANE PROTEIN"/>
    <property type="match status" value="1"/>
</dbReference>
<feature type="transmembrane region" description="Helical" evidence="1">
    <location>
        <begin position="101"/>
        <end position="123"/>
    </location>
</feature>
<protein>
    <submittedName>
        <fullName evidence="3">VanZ family protein</fullName>
    </submittedName>
</protein>
<dbReference type="InterPro" id="IPR006976">
    <property type="entry name" value="VanZ-like"/>
</dbReference>
<dbReference type="InterPro" id="IPR053150">
    <property type="entry name" value="Teicoplanin_resist-assoc"/>
</dbReference>
<name>A0A3P7PJN2_9FIRM</name>
<dbReference type="EMBL" id="LR130778">
    <property type="protein sequence ID" value="VDN49168.1"/>
    <property type="molecule type" value="Genomic_DNA"/>
</dbReference>
<dbReference type="Proteomes" id="UP000279029">
    <property type="component" value="Chromosome"/>
</dbReference>
<keyword evidence="1" id="KW-0812">Transmembrane</keyword>
<keyword evidence="1" id="KW-1133">Transmembrane helix</keyword>